<dbReference type="Gene3D" id="2.60.40.2130">
    <property type="entry name" value="F-spondin domain"/>
    <property type="match status" value="1"/>
</dbReference>
<feature type="domain" description="Reelin" evidence="16">
    <location>
        <begin position="5"/>
        <end position="186"/>
    </location>
</feature>
<gene>
    <name evidence="18" type="ORF">PYX00_010463</name>
</gene>
<feature type="domain" description="BPTI/Kunitz inhibitor" evidence="15">
    <location>
        <begin position="793"/>
        <end position="843"/>
    </location>
</feature>
<keyword evidence="8" id="KW-0677">Repeat</keyword>
<dbReference type="SUPFAM" id="SSF57362">
    <property type="entry name" value="BPTI-like"/>
    <property type="match status" value="1"/>
</dbReference>
<dbReference type="PRINTS" id="PR00759">
    <property type="entry name" value="BASICPTASE"/>
</dbReference>
<dbReference type="Pfam" id="PF00014">
    <property type="entry name" value="Kunitz_BPTI"/>
    <property type="match status" value="1"/>
</dbReference>
<dbReference type="Gene3D" id="2.60.40.4060">
    <property type="entry name" value="Reeler domain"/>
    <property type="match status" value="1"/>
</dbReference>
<dbReference type="GO" id="GO:0046872">
    <property type="term" value="F:metal ion binding"/>
    <property type="evidence" value="ECO:0007669"/>
    <property type="project" value="UniProtKB-KW"/>
</dbReference>
<dbReference type="InterPro" id="IPR036383">
    <property type="entry name" value="TSP1_rpt_sf"/>
</dbReference>
<keyword evidence="10" id="KW-0722">Serine protease inhibitor</keyword>
<dbReference type="PANTHER" id="PTHR11311">
    <property type="entry name" value="SPONDIN"/>
    <property type="match status" value="1"/>
</dbReference>
<feature type="domain" description="Spondin" evidence="17">
    <location>
        <begin position="190"/>
        <end position="380"/>
    </location>
</feature>
<accession>A0AAW2HFN7</accession>
<dbReference type="Pfam" id="PF19028">
    <property type="entry name" value="TSP1_spondin"/>
    <property type="match status" value="1"/>
</dbReference>
<dbReference type="GO" id="GO:0031012">
    <property type="term" value="C:extracellular matrix"/>
    <property type="evidence" value="ECO:0007669"/>
    <property type="project" value="TreeGrafter"/>
</dbReference>
<keyword evidence="12" id="KW-0325">Glycoprotein</keyword>
<dbReference type="PROSITE" id="PS50279">
    <property type="entry name" value="BPTI_KUNITZ_2"/>
    <property type="match status" value="1"/>
</dbReference>
<evidence type="ECO:0000256" key="1">
    <source>
        <dbReference type="ARBA" id="ARBA00004498"/>
    </source>
</evidence>
<dbReference type="Pfam" id="PF02014">
    <property type="entry name" value="Reeler"/>
    <property type="match status" value="1"/>
</dbReference>
<dbReference type="CDD" id="cd08544">
    <property type="entry name" value="Reeler"/>
    <property type="match status" value="1"/>
</dbReference>
<name>A0AAW2HFN7_9NEOP</name>
<dbReference type="Gene3D" id="2.20.100.10">
    <property type="entry name" value="Thrombospondin type-1 (TSP1) repeat"/>
    <property type="match status" value="6"/>
</dbReference>
<dbReference type="CDD" id="cd00109">
    <property type="entry name" value="Kunitz-type"/>
    <property type="match status" value="1"/>
</dbReference>
<feature type="chain" id="PRO_5044476977" description="Spondin-1" evidence="14">
    <location>
        <begin position="19"/>
        <end position="923"/>
    </location>
</feature>
<evidence type="ECO:0000256" key="5">
    <source>
        <dbReference type="ARBA" id="ARBA00022690"/>
    </source>
</evidence>
<dbReference type="SMART" id="SM00131">
    <property type="entry name" value="KU"/>
    <property type="match status" value="1"/>
</dbReference>
<evidence type="ECO:0000256" key="13">
    <source>
        <dbReference type="ARBA" id="ARBA00030964"/>
    </source>
</evidence>
<dbReference type="PROSITE" id="PS50092">
    <property type="entry name" value="TSP1"/>
    <property type="match status" value="6"/>
</dbReference>
<dbReference type="EMBL" id="JARGDH010000005">
    <property type="protein sequence ID" value="KAL0268589.1"/>
    <property type="molecule type" value="Genomic_DNA"/>
</dbReference>
<dbReference type="InterPro" id="IPR044004">
    <property type="entry name" value="TSP1_spondin_dom"/>
</dbReference>
<organism evidence="18">
    <name type="scientific">Menopon gallinae</name>
    <name type="common">poultry shaft louse</name>
    <dbReference type="NCBI Taxonomy" id="328185"/>
    <lineage>
        <taxon>Eukaryota</taxon>
        <taxon>Metazoa</taxon>
        <taxon>Ecdysozoa</taxon>
        <taxon>Arthropoda</taxon>
        <taxon>Hexapoda</taxon>
        <taxon>Insecta</taxon>
        <taxon>Pterygota</taxon>
        <taxon>Neoptera</taxon>
        <taxon>Paraneoptera</taxon>
        <taxon>Psocodea</taxon>
        <taxon>Troctomorpha</taxon>
        <taxon>Phthiraptera</taxon>
        <taxon>Amblycera</taxon>
        <taxon>Menoponidae</taxon>
        <taxon>Menopon</taxon>
    </lineage>
</organism>
<dbReference type="InterPro" id="IPR036880">
    <property type="entry name" value="Kunitz_BPTI_sf"/>
</dbReference>
<dbReference type="FunFam" id="2.60.40.2130:FF:000002">
    <property type="entry name" value="Putative Spondin-1"/>
    <property type="match status" value="1"/>
</dbReference>
<dbReference type="FunFam" id="2.20.100.10:FF:000026">
    <property type="entry name" value="Spondin 1"/>
    <property type="match status" value="1"/>
</dbReference>
<dbReference type="InterPro" id="IPR000884">
    <property type="entry name" value="TSP1_rpt"/>
</dbReference>
<evidence type="ECO:0000313" key="18">
    <source>
        <dbReference type="EMBL" id="KAL0268590.1"/>
    </source>
</evidence>
<evidence type="ECO:0000256" key="12">
    <source>
        <dbReference type="ARBA" id="ARBA00023180"/>
    </source>
</evidence>
<evidence type="ECO:0000256" key="10">
    <source>
        <dbReference type="ARBA" id="ARBA00022900"/>
    </source>
</evidence>
<dbReference type="PROSITE" id="PS51020">
    <property type="entry name" value="SPONDIN"/>
    <property type="match status" value="1"/>
</dbReference>
<evidence type="ECO:0000256" key="8">
    <source>
        <dbReference type="ARBA" id="ARBA00022737"/>
    </source>
</evidence>
<feature type="signal peptide" evidence="14">
    <location>
        <begin position="1"/>
        <end position="18"/>
    </location>
</feature>
<keyword evidence="4" id="KW-0272">Extracellular matrix</keyword>
<evidence type="ECO:0000256" key="11">
    <source>
        <dbReference type="ARBA" id="ARBA00023157"/>
    </source>
</evidence>
<dbReference type="InterPro" id="IPR020901">
    <property type="entry name" value="Prtase_inh_Kunz-CS"/>
</dbReference>
<keyword evidence="9" id="KW-0130">Cell adhesion</keyword>
<evidence type="ECO:0000259" key="15">
    <source>
        <dbReference type="PROSITE" id="PS50279"/>
    </source>
</evidence>
<dbReference type="InterPro" id="IPR002223">
    <property type="entry name" value="Kunitz_BPTI"/>
</dbReference>
<comment type="caution">
    <text evidence="18">The sequence shown here is derived from an EMBL/GenBank/DDBJ whole genome shotgun (WGS) entry which is preliminary data.</text>
</comment>
<dbReference type="PROSITE" id="PS51019">
    <property type="entry name" value="REELIN"/>
    <property type="match status" value="1"/>
</dbReference>
<dbReference type="SUPFAM" id="SSF82895">
    <property type="entry name" value="TSP-1 type 1 repeat"/>
    <property type="match status" value="6"/>
</dbReference>
<evidence type="ECO:0000256" key="2">
    <source>
        <dbReference type="ARBA" id="ARBA00019594"/>
    </source>
</evidence>
<dbReference type="InterPro" id="IPR051418">
    <property type="entry name" value="Spondin/Thrombospondin_T1"/>
</dbReference>
<proteinExistence type="predicted"/>
<keyword evidence="11" id="KW-1015">Disulfide bond</keyword>
<dbReference type="InterPro" id="IPR042307">
    <property type="entry name" value="Reeler_sf"/>
</dbReference>
<dbReference type="Pfam" id="PF00090">
    <property type="entry name" value="TSP_1"/>
    <property type="match status" value="5"/>
</dbReference>
<dbReference type="FunFam" id="4.10.410.10:FF:000020">
    <property type="entry name" value="Collagen, type VI, alpha 3"/>
    <property type="match status" value="1"/>
</dbReference>
<dbReference type="AlphaFoldDB" id="A0AAW2HFN7"/>
<keyword evidence="6" id="KW-0479">Metal-binding</keyword>
<dbReference type="Pfam" id="PF06468">
    <property type="entry name" value="Spond_N"/>
    <property type="match status" value="1"/>
</dbReference>
<evidence type="ECO:0000256" key="14">
    <source>
        <dbReference type="SAM" id="SignalP"/>
    </source>
</evidence>
<dbReference type="GO" id="GO:0004867">
    <property type="term" value="F:serine-type endopeptidase inhibitor activity"/>
    <property type="evidence" value="ECO:0007669"/>
    <property type="project" value="UniProtKB-KW"/>
</dbReference>
<dbReference type="NCBIfam" id="NF038123">
    <property type="entry name" value="NF038123_dom"/>
    <property type="match status" value="1"/>
</dbReference>
<dbReference type="InterPro" id="IPR038678">
    <property type="entry name" value="Spondin_N_sf"/>
</dbReference>
<dbReference type="PROSITE" id="PS00280">
    <property type="entry name" value="BPTI_KUNITZ_1"/>
    <property type="match status" value="1"/>
</dbReference>
<evidence type="ECO:0000256" key="3">
    <source>
        <dbReference type="ARBA" id="ARBA00022525"/>
    </source>
</evidence>
<keyword evidence="3" id="KW-0964">Secreted</keyword>
<dbReference type="SMART" id="SM00209">
    <property type="entry name" value="TSP1"/>
    <property type="match status" value="6"/>
</dbReference>
<evidence type="ECO:0000259" key="17">
    <source>
        <dbReference type="PROSITE" id="PS51020"/>
    </source>
</evidence>
<protein>
    <recommendedName>
        <fullName evidence="2">Spondin-1</fullName>
    </recommendedName>
    <alternativeName>
        <fullName evidence="13">F-spondin</fullName>
    </alternativeName>
</protein>
<dbReference type="EMBL" id="JARGDH010000005">
    <property type="protein sequence ID" value="KAL0268590.1"/>
    <property type="molecule type" value="Genomic_DNA"/>
</dbReference>
<comment type="subcellular location">
    <subcellularLocation>
        <location evidence="1">Secreted</location>
        <location evidence="1">Extracellular space</location>
        <location evidence="1">Extracellular matrix</location>
    </subcellularLocation>
</comment>
<dbReference type="EMBL" id="JARGDH010000005">
    <property type="protein sequence ID" value="KAL0268588.1"/>
    <property type="molecule type" value="Genomic_DNA"/>
</dbReference>
<evidence type="ECO:0000256" key="7">
    <source>
        <dbReference type="ARBA" id="ARBA00022729"/>
    </source>
</evidence>
<reference evidence="18" key="1">
    <citation type="journal article" date="2024" name="Gigascience">
        <title>Chromosome-level genome of the poultry shaft louse Menopon gallinae provides insight into the host-switching and adaptive evolution of parasitic lice.</title>
        <authorList>
            <person name="Xu Y."/>
            <person name="Ma L."/>
            <person name="Liu S."/>
            <person name="Liang Y."/>
            <person name="Liu Q."/>
            <person name="He Z."/>
            <person name="Tian L."/>
            <person name="Duan Y."/>
            <person name="Cai W."/>
            <person name="Li H."/>
            <person name="Song F."/>
        </authorList>
    </citation>
    <scope>NUCLEOTIDE SEQUENCE</scope>
    <source>
        <strain evidence="18">Cailab_2023a</strain>
    </source>
</reference>
<keyword evidence="7 14" id="KW-0732">Signal</keyword>
<dbReference type="Gene3D" id="4.10.410.10">
    <property type="entry name" value="Pancreatic trypsin inhibitor Kunitz domain"/>
    <property type="match status" value="1"/>
</dbReference>
<evidence type="ECO:0000256" key="6">
    <source>
        <dbReference type="ARBA" id="ARBA00022723"/>
    </source>
</evidence>
<evidence type="ECO:0000259" key="16">
    <source>
        <dbReference type="PROSITE" id="PS51019"/>
    </source>
</evidence>
<dbReference type="PANTHER" id="PTHR11311:SF23">
    <property type="entry name" value="SPONDIN-1"/>
    <property type="match status" value="1"/>
</dbReference>
<dbReference type="EMBL" id="JARGDH010000005">
    <property type="protein sequence ID" value="KAL0268585.1"/>
    <property type="molecule type" value="Genomic_DNA"/>
</dbReference>
<keyword evidence="5" id="KW-0646">Protease inhibitor</keyword>
<dbReference type="GO" id="GO:0007155">
    <property type="term" value="P:cell adhesion"/>
    <property type="evidence" value="ECO:0007669"/>
    <property type="project" value="UniProtKB-KW"/>
</dbReference>
<dbReference type="EMBL" id="JARGDH010000005">
    <property type="protein sequence ID" value="KAL0268587.1"/>
    <property type="molecule type" value="Genomic_DNA"/>
</dbReference>
<dbReference type="InterPro" id="IPR002861">
    <property type="entry name" value="Reeler_dom"/>
</dbReference>
<evidence type="ECO:0000256" key="4">
    <source>
        <dbReference type="ARBA" id="ARBA00022530"/>
    </source>
</evidence>
<dbReference type="EMBL" id="JARGDH010000005">
    <property type="protein sequence ID" value="KAL0268586.1"/>
    <property type="molecule type" value="Genomic_DNA"/>
</dbReference>
<dbReference type="InterPro" id="IPR009465">
    <property type="entry name" value="Spondin_N"/>
</dbReference>
<sequence>MQGLSLVILCSLASTALGVCVRQPSPYQSIALKSPGDNGFRIQINGDPDRYVPGSSYVVSVIGGRNNNGLLTKFRGFTVTVEASHSHSDVPDDSLGSDSPARVGAFMLYSEEQTQYHDDCINTIKESNMEEKTEIQIMWTAPPKGSGCVIFRAMVLVDGETWFADDGMLSKKICEITPEYLLGEEDVEGNSLECCACDEAKYTMVFEGIWSSKTHPKDFPKNLWLTHFSDVIGATHRRNFSFWGEGQIASDGLRQVAEWGSGRILEAELRAKAKYLKTMIKAAGLWHPRVNENTTSTFKVDKERNLLSVVSMFGPTPDWIVGVSGLNLCKRDCTWIENKVVNLYPYDAGTDSGISYESPNEPTVPRERIHRITPLYPEDPRAPFYDPLGKPMQPLARLHLQLQKVIPKRCEEFEEGFLEVPLIVDYAENTEDNKRPECEVTEYGPWSDCSVTCGKGIKMRSRSYVMGSKAVMLGCDRQLVSKEMCVASQPTCTENPFSFSDLRQEEEEDNEGFCRTTPFGEWTECSERCGKGFRMKSRSYLMPEKAVMMNCNKQMVIKEMCIGHHPSCPANLFADFAPDPVLREEEFCRTTPYSEWSECSASCGKGLRMKTRTYLMPEKAALMGCDKQLVMKEMCTARQPSCAIDPFQYTEDSDESLEDLEEVCRTSEYSEWSECSTTCGVGVTMRTRRFFDHWGRKKCPHVSLVEKKECIRPACPPPSPGISMDDRCTTSEWTDWSPCSATCGTGLMYRSRQVLVGGELKDICAGRVEVNQQRMCTLQADCSVDRLSAKRICMLEPDIGPCRGFFERWYFDPREKACVTFPYGGCRGNRNNFKHQSECNEACGAIREQLLSNELVLSQNTVPTSQRVDCITSEWSEWTPCSVSCGVGKTIRFRTVQQQPQNGGRPCPNKLLRKKTCQGPPCV</sequence>
<evidence type="ECO:0000256" key="9">
    <source>
        <dbReference type="ARBA" id="ARBA00022889"/>
    </source>
</evidence>